<dbReference type="PANTHER" id="PTHR47313:SF1">
    <property type="entry name" value="RIBOSOMAL RNA LARGE SUBUNIT METHYLTRANSFERASE K_L"/>
    <property type="match status" value="1"/>
</dbReference>
<dbReference type="GO" id="GO:0070043">
    <property type="term" value="F:rRNA (guanine-N7-)-methyltransferase activity"/>
    <property type="evidence" value="ECO:0007669"/>
    <property type="project" value="TreeGrafter"/>
</dbReference>
<dbReference type="Pfam" id="PF22020">
    <property type="entry name" value="RlmL_1st"/>
    <property type="match status" value="1"/>
</dbReference>
<dbReference type="Gene3D" id="3.30.2130.30">
    <property type="match status" value="1"/>
</dbReference>
<gene>
    <name evidence="5" type="ORF">HZF24_00840</name>
</gene>
<dbReference type="EMBL" id="JACBNQ010000001">
    <property type="protein sequence ID" value="NYB72680.1"/>
    <property type="molecule type" value="Genomic_DNA"/>
</dbReference>
<evidence type="ECO:0000259" key="4">
    <source>
        <dbReference type="PROSITE" id="PS51165"/>
    </source>
</evidence>
<proteinExistence type="predicted"/>
<sequence length="392" mass="44644">MGEQLENNIVPNDKIKLAAISAFGLEAIVKRELNDIGFQDVTADNGWMYFDAGIQDIPKANINLRCADRVMLIMGQFEAYSFEELFDKTYELNWENWIDKDGKFTVKGKSIKSKLYSTPDCQAIVKKAVSKKLCEHYDVEWMPETGAEYTILISIHKDVATVSIDTTGAREGLFKRGYREKSTEAPLKETMAAALVKLSYWNKDRILYDPLCGSGTIAIEAALIGRNIAPGLNRTFASMGWKAVKDEYWKNAKIEARKNIDFDADIKIYASDINPKAIKIAQENAIEAGVDDCIEFFVKDVNKIIEPMCPYGILITNPPYGDRIGEVEEIQKIHKKLGRVFGKDRTWSCYVITSVETFEKDFGRKADRKRKLFNGDVRVDYYQYYGERPSKE</sequence>
<dbReference type="Gene3D" id="3.40.50.150">
    <property type="entry name" value="Vaccinia Virus protein VP39"/>
    <property type="match status" value="1"/>
</dbReference>
<keyword evidence="1 5" id="KW-0489">Methyltransferase</keyword>
<feature type="domain" description="THUMP" evidence="4">
    <location>
        <begin position="56"/>
        <end position="166"/>
    </location>
</feature>
<dbReference type="InterPro" id="IPR000241">
    <property type="entry name" value="RlmKL-like_Mtase"/>
</dbReference>
<evidence type="ECO:0000256" key="3">
    <source>
        <dbReference type="PROSITE-ProRule" id="PRU00529"/>
    </source>
</evidence>
<dbReference type="Pfam" id="PF02926">
    <property type="entry name" value="THUMP"/>
    <property type="match status" value="1"/>
</dbReference>
<dbReference type="RefSeq" id="WP_179236363.1">
    <property type="nucleotide sequence ID" value="NZ_JACBNQ010000001.1"/>
</dbReference>
<evidence type="ECO:0000256" key="1">
    <source>
        <dbReference type="ARBA" id="ARBA00022603"/>
    </source>
</evidence>
<evidence type="ECO:0000256" key="2">
    <source>
        <dbReference type="ARBA" id="ARBA00022679"/>
    </source>
</evidence>
<dbReference type="PROSITE" id="PS51165">
    <property type="entry name" value="THUMP"/>
    <property type="match status" value="1"/>
</dbReference>
<dbReference type="AlphaFoldDB" id="A0A974BHA6"/>
<dbReference type="GO" id="GO:0008990">
    <property type="term" value="F:rRNA (guanine-N2-)-methyltransferase activity"/>
    <property type="evidence" value="ECO:0007669"/>
    <property type="project" value="TreeGrafter"/>
</dbReference>
<keyword evidence="3" id="KW-0694">RNA-binding</keyword>
<dbReference type="CDD" id="cd11715">
    <property type="entry name" value="THUMP_AdoMetMT"/>
    <property type="match status" value="1"/>
</dbReference>
<accession>A0A974BHA6</accession>
<name>A0A974BHA6_SEDHY</name>
<dbReference type="PROSITE" id="PS01261">
    <property type="entry name" value="UPF0020"/>
    <property type="match status" value="1"/>
</dbReference>
<dbReference type="InterPro" id="IPR053943">
    <property type="entry name" value="RlmKL-like_Mtase_CS"/>
</dbReference>
<dbReference type="InterPro" id="IPR004114">
    <property type="entry name" value="THUMP_dom"/>
</dbReference>
<reference evidence="5" key="1">
    <citation type="submission" date="2020-07" db="EMBL/GenBank/DDBJ databases">
        <title>Genomic analysis of a strain of Sedimentibacter Hydroxybenzoicus DSM7310.</title>
        <authorList>
            <person name="Ma S."/>
        </authorList>
    </citation>
    <scope>NUCLEOTIDE SEQUENCE</scope>
    <source>
        <strain evidence="5">DSM 7310</strain>
    </source>
</reference>
<evidence type="ECO:0000313" key="6">
    <source>
        <dbReference type="Proteomes" id="UP000611629"/>
    </source>
</evidence>
<organism evidence="5 6">
    <name type="scientific">Sedimentibacter hydroxybenzoicus DSM 7310</name>
    <dbReference type="NCBI Taxonomy" id="1123245"/>
    <lineage>
        <taxon>Bacteria</taxon>
        <taxon>Bacillati</taxon>
        <taxon>Bacillota</taxon>
        <taxon>Tissierellia</taxon>
        <taxon>Sedimentibacter</taxon>
    </lineage>
</organism>
<comment type="caution">
    <text evidence="5">The sequence shown here is derived from an EMBL/GenBank/DDBJ whole genome shotgun (WGS) entry which is preliminary data.</text>
</comment>
<dbReference type="Pfam" id="PF01170">
    <property type="entry name" value="UPF0020"/>
    <property type="match status" value="1"/>
</dbReference>
<dbReference type="SMART" id="SM00981">
    <property type="entry name" value="THUMP"/>
    <property type="match status" value="1"/>
</dbReference>
<dbReference type="PANTHER" id="PTHR47313">
    <property type="entry name" value="RIBOSOMAL RNA LARGE SUBUNIT METHYLTRANSFERASE K/L"/>
    <property type="match status" value="1"/>
</dbReference>
<keyword evidence="6" id="KW-1185">Reference proteome</keyword>
<protein>
    <submittedName>
        <fullName evidence="5">Class I SAM-dependent RNA methyltransferase</fullName>
    </submittedName>
</protein>
<dbReference type="Proteomes" id="UP000611629">
    <property type="component" value="Unassembled WGS sequence"/>
</dbReference>
<evidence type="ECO:0000313" key="5">
    <source>
        <dbReference type="EMBL" id="NYB72680.1"/>
    </source>
</evidence>
<keyword evidence="2" id="KW-0808">Transferase</keyword>
<dbReference type="InterPro" id="IPR029063">
    <property type="entry name" value="SAM-dependent_MTases_sf"/>
</dbReference>
<dbReference type="GO" id="GO:0003723">
    <property type="term" value="F:RNA binding"/>
    <property type="evidence" value="ECO:0007669"/>
    <property type="project" value="UniProtKB-UniRule"/>
</dbReference>
<dbReference type="SUPFAM" id="SSF53335">
    <property type="entry name" value="S-adenosyl-L-methionine-dependent methyltransferases"/>
    <property type="match status" value="1"/>
</dbReference>
<dbReference type="InterPro" id="IPR054170">
    <property type="entry name" value="RlmL_1st"/>
</dbReference>
<dbReference type="PROSITE" id="PS00092">
    <property type="entry name" value="N6_MTASE"/>
    <property type="match status" value="1"/>
</dbReference>
<dbReference type="InterPro" id="IPR002052">
    <property type="entry name" value="DNA_methylase_N6_adenine_CS"/>
</dbReference>